<sequence length="208" mass="22424">MSLSYFNSKYKPGEIYSVSSLQMAAPCAPRAYHVISSTCTIIEKRLSTFPTSIRLNGPGANHQRGVLPEILSPKPPHGTHPRRLAFIISMADGVFGETMELLSGEQSQYSADDLGTGYNSATMLCRTRRPACGWEVDVAGGLRNFSVIVNIGKSDTAVPCFRCAEDDGLNHLPIRFCLRLSTATSPSLSQSQRGLDAGVTLATLISGR</sequence>
<dbReference type="AlphaFoldDB" id="A0A9Q8SBI7"/>
<dbReference type="RefSeq" id="XP_049135126.1">
    <property type="nucleotide sequence ID" value="XM_049279169.1"/>
</dbReference>
<dbReference type="KEGG" id="clup:CLUP02_00117"/>
<evidence type="ECO:0000313" key="2">
    <source>
        <dbReference type="Proteomes" id="UP000830671"/>
    </source>
</evidence>
<organism evidence="1 2">
    <name type="scientific">Colletotrichum lupini</name>
    <dbReference type="NCBI Taxonomy" id="145971"/>
    <lineage>
        <taxon>Eukaryota</taxon>
        <taxon>Fungi</taxon>
        <taxon>Dikarya</taxon>
        <taxon>Ascomycota</taxon>
        <taxon>Pezizomycotina</taxon>
        <taxon>Sordariomycetes</taxon>
        <taxon>Hypocreomycetidae</taxon>
        <taxon>Glomerellales</taxon>
        <taxon>Glomerellaceae</taxon>
        <taxon>Colletotrichum</taxon>
        <taxon>Colletotrichum acutatum species complex</taxon>
    </lineage>
</organism>
<evidence type="ECO:0000313" key="1">
    <source>
        <dbReference type="EMBL" id="UQC73472.1"/>
    </source>
</evidence>
<dbReference type="EMBL" id="CP019471">
    <property type="protein sequence ID" value="UQC73472.1"/>
    <property type="molecule type" value="Genomic_DNA"/>
</dbReference>
<protein>
    <submittedName>
        <fullName evidence="1">Uncharacterized protein</fullName>
    </submittedName>
</protein>
<reference evidence="1" key="1">
    <citation type="journal article" date="2021" name="Mol. Plant Microbe Interact.">
        <title>Complete Genome Sequence of the Plant-Pathogenic Fungus Colletotrichum lupini.</title>
        <authorList>
            <person name="Baroncelli R."/>
            <person name="Pensec F."/>
            <person name="Da Lio D."/>
            <person name="Boufleur T."/>
            <person name="Vicente I."/>
            <person name="Sarrocco S."/>
            <person name="Picot A."/>
            <person name="Baraldi E."/>
            <person name="Sukno S."/>
            <person name="Thon M."/>
            <person name="Le Floch G."/>
        </authorList>
    </citation>
    <scope>NUCLEOTIDE SEQUENCE</scope>
    <source>
        <strain evidence="1">IMI 504893</strain>
    </source>
</reference>
<dbReference type="Proteomes" id="UP000830671">
    <property type="component" value="Chromosome 1"/>
</dbReference>
<name>A0A9Q8SBI7_9PEZI</name>
<keyword evidence="2" id="KW-1185">Reference proteome</keyword>
<gene>
    <name evidence="1" type="ORF">CLUP02_00117</name>
</gene>
<accession>A0A9Q8SBI7</accession>
<proteinExistence type="predicted"/>
<dbReference type="GeneID" id="73334179"/>